<dbReference type="GO" id="GO:0003677">
    <property type="term" value="F:DNA binding"/>
    <property type="evidence" value="ECO:0007669"/>
    <property type="project" value="InterPro"/>
</dbReference>
<name>A0A8J2UG63_9BACT</name>
<reference evidence="2" key="2">
    <citation type="submission" date="2020-09" db="EMBL/GenBank/DDBJ databases">
        <authorList>
            <person name="Sun Q."/>
            <person name="Zhou Y."/>
        </authorList>
    </citation>
    <scope>NUCLEOTIDE SEQUENCE</scope>
    <source>
        <strain evidence="2">CGMCC 1.15448</strain>
    </source>
</reference>
<protein>
    <submittedName>
        <fullName evidence="2">Transposase</fullName>
    </submittedName>
</protein>
<dbReference type="SMART" id="SM01321">
    <property type="entry name" value="Y1_Tnp"/>
    <property type="match status" value="1"/>
</dbReference>
<feature type="domain" description="Transposase IS200-like" evidence="1">
    <location>
        <begin position="8"/>
        <end position="125"/>
    </location>
</feature>
<dbReference type="SUPFAM" id="SSF143422">
    <property type="entry name" value="Transposase IS200-like"/>
    <property type="match status" value="1"/>
</dbReference>
<dbReference type="GO" id="GO:0006313">
    <property type="term" value="P:DNA transposition"/>
    <property type="evidence" value="ECO:0007669"/>
    <property type="project" value="InterPro"/>
</dbReference>
<dbReference type="Proteomes" id="UP000607559">
    <property type="component" value="Unassembled WGS sequence"/>
</dbReference>
<dbReference type="EMBL" id="BMJC01000004">
    <property type="protein sequence ID" value="GGB11202.1"/>
    <property type="molecule type" value="Genomic_DNA"/>
</dbReference>
<accession>A0A8J2UG63</accession>
<dbReference type="GO" id="GO:0004803">
    <property type="term" value="F:transposase activity"/>
    <property type="evidence" value="ECO:0007669"/>
    <property type="project" value="InterPro"/>
</dbReference>
<dbReference type="InterPro" id="IPR002686">
    <property type="entry name" value="Transposase_17"/>
</dbReference>
<evidence type="ECO:0000313" key="3">
    <source>
        <dbReference type="Proteomes" id="UP000607559"/>
    </source>
</evidence>
<evidence type="ECO:0000313" key="2">
    <source>
        <dbReference type="EMBL" id="GGB11202.1"/>
    </source>
</evidence>
<dbReference type="Gene3D" id="3.30.70.1290">
    <property type="entry name" value="Transposase IS200-like"/>
    <property type="match status" value="1"/>
</dbReference>
<dbReference type="InterPro" id="IPR036515">
    <property type="entry name" value="Transposase_17_sf"/>
</dbReference>
<keyword evidence="3" id="KW-1185">Reference proteome</keyword>
<dbReference type="AlphaFoldDB" id="A0A8J2UG63"/>
<organism evidence="2 3">
    <name type="scientific">Puia dinghuensis</name>
    <dbReference type="NCBI Taxonomy" id="1792502"/>
    <lineage>
        <taxon>Bacteria</taxon>
        <taxon>Pseudomonadati</taxon>
        <taxon>Bacteroidota</taxon>
        <taxon>Chitinophagia</taxon>
        <taxon>Chitinophagales</taxon>
        <taxon>Chitinophagaceae</taxon>
        <taxon>Puia</taxon>
    </lineage>
</organism>
<comment type="caution">
    <text evidence="2">The sequence shown here is derived from an EMBL/GenBank/DDBJ whole genome shotgun (WGS) entry which is preliminary data.</text>
</comment>
<reference evidence="2" key="1">
    <citation type="journal article" date="2014" name="Int. J. Syst. Evol. Microbiol.">
        <title>Complete genome sequence of Corynebacterium casei LMG S-19264T (=DSM 44701T), isolated from a smear-ripened cheese.</title>
        <authorList>
            <consortium name="US DOE Joint Genome Institute (JGI-PGF)"/>
            <person name="Walter F."/>
            <person name="Albersmeier A."/>
            <person name="Kalinowski J."/>
            <person name="Ruckert C."/>
        </authorList>
    </citation>
    <scope>NUCLEOTIDE SEQUENCE</scope>
    <source>
        <strain evidence="2">CGMCC 1.15448</strain>
    </source>
</reference>
<dbReference type="RefSeq" id="WP_188934720.1">
    <property type="nucleotide sequence ID" value="NZ_BMJC01000004.1"/>
</dbReference>
<sequence length="190" mass="22563">MTEMYKIQPKGLYFVTLTVVGGIDVFTRFEYCDLLVDNLNYCIENKRLRVYEYAILPSQLYMIADVEQGKGNLPKVLRDLKSISAKQILRAISEHPDESRKEWLMRLFHFFANRYQHDSEHHFWQFGNQPVDLEKILKKDKPMPTPIDKLMKAKWVDNPEHYIYCSAYPRQRVKLSTVNGFIDEPQLDEK</sequence>
<proteinExistence type="predicted"/>
<gene>
    <name evidence="2" type="ORF">GCM10011511_38490</name>
</gene>
<evidence type="ECO:0000259" key="1">
    <source>
        <dbReference type="SMART" id="SM01321"/>
    </source>
</evidence>